<dbReference type="InterPro" id="IPR036761">
    <property type="entry name" value="TTHA0802/YceI-like_sf"/>
</dbReference>
<keyword evidence="1" id="KW-0732">Signal</keyword>
<gene>
    <name evidence="3" type="ORF">ACFQ2F_10230</name>
</gene>
<dbReference type="Proteomes" id="UP001597102">
    <property type="component" value="Unassembled WGS sequence"/>
</dbReference>
<evidence type="ECO:0000259" key="2">
    <source>
        <dbReference type="SMART" id="SM00867"/>
    </source>
</evidence>
<organism evidence="3 4">
    <name type="scientific">Methyloligella solikamskensis</name>
    <dbReference type="NCBI Taxonomy" id="1177756"/>
    <lineage>
        <taxon>Bacteria</taxon>
        <taxon>Pseudomonadati</taxon>
        <taxon>Pseudomonadota</taxon>
        <taxon>Alphaproteobacteria</taxon>
        <taxon>Hyphomicrobiales</taxon>
        <taxon>Hyphomicrobiaceae</taxon>
        <taxon>Methyloligella</taxon>
    </lineage>
</organism>
<feature type="domain" description="Lipid/polyisoprenoid-binding YceI-like" evidence="2">
    <location>
        <begin position="31"/>
        <end position="199"/>
    </location>
</feature>
<dbReference type="EMBL" id="JBHTJO010000001">
    <property type="protein sequence ID" value="MFD0987472.1"/>
    <property type="molecule type" value="Genomic_DNA"/>
</dbReference>
<evidence type="ECO:0000256" key="1">
    <source>
        <dbReference type="SAM" id="SignalP"/>
    </source>
</evidence>
<dbReference type="SUPFAM" id="SSF101874">
    <property type="entry name" value="YceI-like"/>
    <property type="match status" value="1"/>
</dbReference>
<dbReference type="InterPro" id="IPR007372">
    <property type="entry name" value="Lipid/polyisoprenoid-bd_YceI"/>
</dbReference>
<reference evidence="4" key="1">
    <citation type="journal article" date="2019" name="Int. J. Syst. Evol. Microbiol.">
        <title>The Global Catalogue of Microorganisms (GCM) 10K type strain sequencing project: providing services to taxonomists for standard genome sequencing and annotation.</title>
        <authorList>
            <consortium name="The Broad Institute Genomics Platform"/>
            <consortium name="The Broad Institute Genome Sequencing Center for Infectious Disease"/>
            <person name="Wu L."/>
            <person name="Ma J."/>
        </authorList>
    </citation>
    <scope>NUCLEOTIDE SEQUENCE [LARGE SCALE GENOMIC DNA]</scope>
    <source>
        <strain evidence="4">CCUG 61697</strain>
    </source>
</reference>
<dbReference type="Gene3D" id="2.40.128.110">
    <property type="entry name" value="Lipid/polyisoprenoid-binding, YceI-like"/>
    <property type="match status" value="1"/>
</dbReference>
<dbReference type="Pfam" id="PF04264">
    <property type="entry name" value="YceI"/>
    <property type="match status" value="1"/>
</dbReference>
<dbReference type="SMART" id="SM00867">
    <property type="entry name" value="YceI"/>
    <property type="match status" value="1"/>
</dbReference>
<keyword evidence="4" id="KW-1185">Reference proteome</keyword>
<feature type="signal peptide" evidence="1">
    <location>
        <begin position="1"/>
        <end position="29"/>
    </location>
</feature>
<dbReference type="PANTHER" id="PTHR34406:SF1">
    <property type="entry name" value="PROTEIN YCEI"/>
    <property type="match status" value="1"/>
</dbReference>
<accession>A0ABW3JAI7</accession>
<comment type="caution">
    <text evidence="3">The sequence shown here is derived from an EMBL/GenBank/DDBJ whole genome shotgun (WGS) entry which is preliminary data.</text>
</comment>
<evidence type="ECO:0000313" key="4">
    <source>
        <dbReference type="Proteomes" id="UP001597102"/>
    </source>
</evidence>
<dbReference type="PANTHER" id="PTHR34406">
    <property type="entry name" value="PROTEIN YCEI"/>
    <property type="match status" value="1"/>
</dbReference>
<dbReference type="RefSeq" id="WP_379089494.1">
    <property type="nucleotide sequence ID" value="NZ_JBHTJO010000001.1"/>
</dbReference>
<feature type="chain" id="PRO_5046518748" evidence="1">
    <location>
        <begin position="30"/>
        <end position="216"/>
    </location>
</feature>
<evidence type="ECO:0000313" key="3">
    <source>
        <dbReference type="EMBL" id="MFD0987472.1"/>
    </source>
</evidence>
<protein>
    <submittedName>
        <fullName evidence="3">YceI family protein</fullName>
    </submittedName>
</protein>
<sequence>MRQLLLALLFSFSLAASFALPLTVPAAHAADYILDPAHTQVRFSWHHFGFSVPEANFNEVTGTLKVDDEDPSTAELSVTIPVKSIDTHVPVLNEHLLTKPEYFKVEEHPDITFESKEIRNVSEDGKRFEVVGTLTVNGIAKEVVLDAKLNKKGPHPMFDGAPAAGFNATTTLKRSVFGLDAYVPNVSDEMEVRITAEAIEADAYAKKMEERKAQQE</sequence>
<name>A0ABW3JAI7_9HYPH</name>
<proteinExistence type="predicted"/>